<reference evidence="2" key="1">
    <citation type="submission" date="2020-10" db="EMBL/GenBank/DDBJ databases">
        <authorList>
            <person name="Gilroy R."/>
        </authorList>
    </citation>
    <scope>NUCLEOTIDE SEQUENCE</scope>
    <source>
        <strain evidence="2">CHK195-15760</strain>
    </source>
</reference>
<name>A0A9D1LZL5_9FIRM</name>
<dbReference type="Proteomes" id="UP000824093">
    <property type="component" value="Unassembled WGS sequence"/>
</dbReference>
<dbReference type="AlphaFoldDB" id="A0A9D1LZL5"/>
<evidence type="ECO:0000256" key="1">
    <source>
        <dbReference type="SAM" id="Phobius"/>
    </source>
</evidence>
<protein>
    <submittedName>
        <fullName evidence="2">Uncharacterized protein</fullName>
    </submittedName>
</protein>
<keyword evidence="1" id="KW-1133">Transmembrane helix</keyword>
<organism evidence="2 3">
    <name type="scientific">Candidatus Merdicola faecigallinarum</name>
    <dbReference type="NCBI Taxonomy" id="2840862"/>
    <lineage>
        <taxon>Bacteria</taxon>
        <taxon>Bacillati</taxon>
        <taxon>Bacillota</taxon>
        <taxon>Clostridia</taxon>
        <taxon>Candidatus Merdicola</taxon>
    </lineage>
</organism>
<gene>
    <name evidence="2" type="ORF">IAB70_00665</name>
</gene>
<proteinExistence type="predicted"/>
<keyword evidence="1" id="KW-0812">Transmembrane</keyword>
<dbReference type="EMBL" id="DVNH01000006">
    <property type="protein sequence ID" value="HIU51130.1"/>
    <property type="molecule type" value="Genomic_DNA"/>
</dbReference>
<feature type="transmembrane region" description="Helical" evidence="1">
    <location>
        <begin position="12"/>
        <end position="34"/>
    </location>
</feature>
<evidence type="ECO:0000313" key="2">
    <source>
        <dbReference type="EMBL" id="HIU51130.1"/>
    </source>
</evidence>
<accession>A0A9D1LZL5</accession>
<sequence>MDLKKAEKKKRIIVGKTICFLIILCLIGFIIFFVKKNDKTINLGNNNINQSANQCVENILNMSSYKAKMEVTVKSNKNTNRYQLNQEYRENYARQIIEEPSNIKGLTITQEENNLKIENTKLNLTSIYENYTYVAENHLFLNYFVEDYKNAQNSNAKEENDFIVLETDCRNQENKYNIRKKLYLQKNTGKPIKMEVQDMNQKIRVYILYNEIEINGTNF</sequence>
<reference evidence="2" key="2">
    <citation type="journal article" date="2021" name="PeerJ">
        <title>Extensive microbial diversity within the chicken gut microbiome revealed by metagenomics and culture.</title>
        <authorList>
            <person name="Gilroy R."/>
            <person name="Ravi A."/>
            <person name="Getino M."/>
            <person name="Pursley I."/>
            <person name="Horton D.L."/>
            <person name="Alikhan N.F."/>
            <person name="Baker D."/>
            <person name="Gharbi K."/>
            <person name="Hall N."/>
            <person name="Watson M."/>
            <person name="Adriaenssens E.M."/>
            <person name="Foster-Nyarko E."/>
            <person name="Jarju S."/>
            <person name="Secka A."/>
            <person name="Antonio M."/>
            <person name="Oren A."/>
            <person name="Chaudhuri R.R."/>
            <person name="La Ragione R."/>
            <person name="Hildebrand F."/>
            <person name="Pallen M.J."/>
        </authorList>
    </citation>
    <scope>NUCLEOTIDE SEQUENCE</scope>
    <source>
        <strain evidence="2">CHK195-15760</strain>
    </source>
</reference>
<evidence type="ECO:0000313" key="3">
    <source>
        <dbReference type="Proteomes" id="UP000824093"/>
    </source>
</evidence>
<keyword evidence="1" id="KW-0472">Membrane</keyword>
<comment type="caution">
    <text evidence="2">The sequence shown here is derived from an EMBL/GenBank/DDBJ whole genome shotgun (WGS) entry which is preliminary data.</text>
</comment>